<keyword evidence="1" id="KW-0472">Membrane</keyword>
<keyword evidence="1" id="KW-0812">Transmembrane</keyword>
<keyword evidence="1" id="KW-1133">Transmembrane helix</keyword>
<evidence type="ECO:0000313" key="2">
    <source>
        <dbReference type="EMBL" id="SHE71389.1"/>
    </source>
</evidence>
<feature type="transmembrane region" description="Helical" evidence="1">
    <location>
        <begin position="12"/>
        <end position="31"/>
    </location>
</feature>
<dbReference type="GeneID" id="90993692"/>
<organism evidence="2 3">
    <name type="scientific">Tissierella praeacuta DSM 18095</name>
    <dbReference type="NCBI Taxonomy" id="1123404"/>
    <lineage>
        <taxon>Bacteria</taxon>
        <taxon>Bacillati</taxon>
        <taxon>Bacillota</taxon>
        <taxon>Tissierellia</taxon>
        <taxon>Tissierellales</taxon>
        <taxon>Tissierellaceae</taxon>
        <taxon>Tissierella</taxon>
    </lineage>
</organism>
<evidence type="ECO:0000313" key="3">
    <source>
        <dbReference type="Proteomes" id="UP000184114"/>
    </source>
</evidence>
<proteinExistence type="predicted"/>
<name>A0A1M4VR05_9FIRM</name>
<protein>
    <submittedName>
        <fullName evidence="2">Uncharacterized protein</fullName>
    </submittedName>
</protein>
<evidence type="ECO:0000256" key="1">
    <source>
        <dbReference type="SAM" id="Phobius"/>
    </source>
</evidence>
<sequence length="61" mass="7462">MKDFVKDFFTKRLELNFINILMIALLVYVYNLSGNKYFLVYLFFFRLIALCIDYLTDYLKN</sequence>
<feature type="transmembrane region" description="Helical" evidence="1">
    <location>
        <begin position="37"/>
        <end position="56"/>
    </location>
</feature>
<keyword evidence="3" id="KW-1185">Reference proteome</keyword>
<dbReference type="EMBL" id="FQTY01000005">
    <property type="protein sequence ID" value="SHE71389.1"/>
    <property type="molecule type" value="Genomic_DNA"/>
</dbReference>
<dbReference type="Proteomes" id="UP000184114">
    <property type="component" value="Unassembled WGS sequence"/>
</dbReference>
<dbReference type="STRING" id="1123404.SAMN02745784_01582"/>
<gene>
    <name evidence="2" type="ORF">SAMN02745784_01582</name>
</gene>
<accession>A0A1M4VR05</accession>
<reference evidence="3" key="1">
    <citation type="submission" date="2016-11" db="EMBL/GenBank/DDBJ databases">
        <authorList>
            <person name="Varghese N."/>
            <person name="Submissions S."/>
        </authorList>
    </citation>
    <scope>NUCLEOTIDE SEQUENCE [LARGE SCALE GENOMIC DNA]</scope>
    <source>
        <strain evidence="3">DSM 18095</strain>
    </source>
</reference>
<dbReference type="RefSeq" id="WP_072975090.1">
    <property type="nucleotide sequence ID" value="NZ_FQTY01000005.1"/>
</dbReference>
<dbReference type="AlphaFoldDB" id="A0A1M4VR05"/>